<dbReference type="Gene3D" id="3.40.50.2000">
    <property type="entry name" value="Glycogen Phosphorylase B"/>
    <property type="match status" value="2"/>
</dbReference>
<dbReference type="InterPro" id="IPR001296">
    <property type="entry name" value="Glyco_trans_1"/>
</dbReference>
<dbReference type="EMBL" id="CP034671">
    <property type="protein sequence ID" value="QFZ92692.2"/>
    <property type="molecule type" value="Genomic_DNA"/>
</dbReference>
<dbReference type="RefSeq" id="WP_208678369.1">
    <property type="nucleotide sequence ID" value="NZ_CP034671.2"/>
</dbReference>
<feature type="domain" description="Glycosyl transferase family 1" evidence="1">
    <location>
        <begin position="172"/>
        <end position="315"/>
    </location>
</feature>
<dbReference type="Pfam" id="PF00534">
    <property type="entry name" value="Glycos_transf_1"/>
    <property type="match status" value="1"/>
</dbReference>
<organism evidence="3">
    <name type="scientific">Synechococcus elongatus PCC 11802</name>
    <dbReference type="NCBI Taxonomy" id="2283154"/>
    <lineage>
        <taxon>Bacteria</taxon>
        <taxon>Bacillati</taxon>
        <taxon>Cyanobacteriota</taxon>
        <taxon>Cyanophyceae</taxon>
        <taxon>Synechococcales</taxon>
        <taxon>Synechococcaceae</taxon>
        <taxon>Synechococcus</taxon>
    </lineage>
</organism>
<name>A0AAT9K3H3_SYNEL</name>
<evidence type="ECO:0000313" key="3">
    <source>
        <dbReference type="EMBL" id="QFZ92692.2"/>
    </source>
</evidence>
<dbReference type="EC" id="2.4.-.-" evidence="3"/>
<evidence type="ECO:0000259" key="2">
    <source>
        <dbReference type="Pfam" id="PF13439"/>
    </source>
</evidence>
<gene>
    <name evidence="3" type="ORF">EKO22_10420</name>
</gene>
<dbReference type="InterPro" id="IPR028098">
    <property type="entry name" value="Glyco_trans_4-like_N"/>
</dbReference>
<keyword evidence="3" id="KW-0328">Glycosyltransferase</keyword>
<dbReference type="AlphaFoldDB" id="A0AAT9K3H3"/>
<protein>
    <submittedName>
        <fullName evidence="3">Glycosyltransferase</fullName>
        <ecNumber evidence="3">2.4.-.-</ecNumber>
    </submittedName>
</protein>
<feature type="domain" description="Glycosyltransferase subfamily 4-like N-terminal" evidence="2">
    <location>
        <begin position="18"/>
        <end position="160"/>
    </location>
</feature>
<sequence>MKVLVIADPHIPVPPTHYGGAERIVHLYAEEFTQLGHTVHLMAGPSSRSYGNGRLHIHHAPTLNYWSRARRKIQFQAQSLWTAQDCDVIYNHGRFDYLEALLRFRKPILNKFPNPIDQQQINFAERRIRSNVVFHCISENQRAAAHIQTPTVVIPNPIDTRLYQAGDGSGGYLAFLGRLTRNKGVDIAIAVACKTQKKLIIAGNISKEEGGEAFFQQEVEPHLDGEHIRWIGPVNDRQKQELLSQAEALLFPIRWEEPFGMVMVEALACGTPVIATRRASTPEVIEHGRTGFLCAPAEPSVDAFVTAIAQLPSLNRADCRIAAETRFDVRQVTPRVLNVLTQLVTGAFA</sequence>
<dbReference type="SUPFAM" id="SSF53756">
    <property type="entry name" value="UDP-Glycosyltransferase/glycogen phosphorylase"/>
    <property type="match status" value="1"/>
</dbReference>
<dbReference type="PANTHER" id="PTHR12526:SF595">
    <property type="entry name" value="BLL5217 PROTEIN"/>
    <property type="match status" value="1"/>
</dbReference>
<dbReference type="Pfam" id="PF13439">
    <property type="entry name" value="Glyco_transf_4"/>
    <property type="match status" value="1"/>
</dbReference>
<evidence type="ECO:0000259" key="1">
    <source>
        <dbReference type="Pfam" id="PF00534"/>
    </source>
</evidence>
<accession>A0AAT9K3H3</accession>
<dbReference type="GO" id="GO:0016757">
    <property type="term" value="F:glycosyltransferase activity"/>
    <property type="evidence" value="ECO:0007669"/>
    <property type="project" value="UniProtKB-KW"/>
</dbReference>
<proteinExistence type="predicted"/>
<keyword evidence="3" id="KW-0808">Transferase</keyword>
<reference evidence="3" key="1">
    <citation type="submission" date="2024-01" db="EMBL/GenBank/DDBJ databases">
        <title>Synechococcus elongatus PCC 11802, a close yet different native of Synechococcus elongatus PCC 11801.</title>
        <authorList>
            <person name="Jaiswal D."/>
            <person name="Sengupta A."/>
            <person name="Sengupta S."/>
            <person name="Pakrasi H.B."/>
            <person name="Wangikar P."/>
        </authorList>
    </citation>
    <scope>NUCLEOTIDE SEQUENCE</scope>
    <source>
        <strain evidence="3">PCC 11802</strain>
    </source>
</reference>
<dbReference type="PANTHER" id="PTHR12526">
    <property type="entry name" value="GLYCOSYLTRANSFERASE"/>
    <property type="match status" value="1"/>
</dbReference>